<evidence type="ECO:0000256" key="2">
    <source>
        <dbReference type="ARBA" id="ARBA00022676"/>
    </source>
</evidence>
<keyword evidence="3 10" id="KW-0808">Transferase</keyword>
<dbReference type="InterPro" id="IPR029044">
    <property type="entry name" value="Nucleotide-diphossugar_trans"/>
</dbReference>
<dbReference type="EMBL" id="AP014633">
    <property type="protein sequence ID" value="BAP55681.1"/>
    <property type="molecule type" value="Genomic_DNA"/>
</dbReference>
<dbReference type="HOGENOM" id="CLU_033536_0_0_6"/>
<keyword evidence="1" id="KW-1003">Cell membrane</keyword>
<dbReference type="GO" id="GO:0005886">
    <property type="term" value="C:plasma membrane"/>
    <property type="evidence" value="ECO:0007669"/>
    <property type="project" value="TreeGrafter"/>
</dbReference>
<dbReference type="PANTHER" id="PTHR48090">
    <property type="entry name" value="UNDECAPRENYL-PHOSPHATE 4-DEOXY-4-FORMAMIDO-L-ARABINOSE TRANSFERASE-RELATED"/>
    <property type="match status" value="1"/>
</dbReference>
<evidence type="ECO:0000313" key="11">
    <source>
        <dbReference type="Proteomes" id="UP000031623"/>
    </source>
</evidence>
<evidence type="ECO:0000256" key="6">
    <source>
        <dbReference type="ARBA" id="ARBA00022989"/>
    </source>
</evidence>
<feature type="domain" description="Glycosyltransferase 2-like" evidence="9">
    <location>
        <begin position="10"/>
        <end position="162"/>
    </location>
</feature>
<dbReference type="AlphaFoldDB" id="A0A090BUT8"/>
<gene>
    <name evidence="10" type="ORF">THII_1384</name>
</gene>
<evidence type="ECO:0000256" key="1">
    <source>
        <dbReference type="ARBA" id="ARBA00022475"/>
    </source>
</evidence>
<accession>A0A090BUT8</accession>
<evidence type="ECO:0000313" key="10">
    <source>
        <dbReference type="EMBL" id="BAP55681.1"/>
    </source>
</evidence>
<proteinExistence type="predicted"/>
<dbReference type="GO" id="GO:0016757">
    <property type="term" value="F:glycosyltransferase activity"/>
    <property type="evidence" value="ECO:0007669"/>
    <property type="project" value="UniProtKB-KW"/>
</dbReference>
<evidence type="ECO:0000259" key="9">
    <source>
        <dbReference type="Pfam" id="PF00535"/>
    </source>
</evidence>
<evidence type="ECO:0000256" key="4">
    <source>
        <dbReference type="ARBA" id="ARBA00022692"/>
    </source>
</evidence>
<keyword evidence="7 8" id="KW-0472">Membrane</keyword>
<sequence length="335" mass="38068">MKVSSSITLSIVTPVYAGAPYLEKLVAHLAKVREHWLAKNAPMELLEAIFVDDLAIDNSPQILDTLATQYSWVRVIHLSSNFGQHPATIAGILHSSGDWLVTLDEDLQHPPDRIEDMLRKVAETHCDIVYANAIGDVHESWWRDWGSRFYKQFVAILTGNQNIRYFNSFRLLRGNIGRAAASICSHETYFDIALSWFTQRIEPLLMPLKDHRFIGKSKSGYNFHKLLSHSRRLLLTTHTKILRLGALIGGAAVIISVLYSSYVLLKMLFYPETISVKGWTSLVMLISFFGGLITFLLGILLEYLAVVLLHIQGKPTFFVVDRNLDAILIEYFREH</sequence>
<keyword evidence="4 8" id="KW-0812">Transmembrane</keyword>
<evidence type="ECO:0000256" key="5">
    <source>
        <dbReference type="ARBA" id="ARBA00022985"/>
    </source>
</evidence>
<dbReference type="Proteomes" id="UP000031623">
    <property type="component" value="Chromosome"/>
</dbReference>
<evidence type="ECO:0000256" key="8">
    <source>
        <dbReference type="SAM" id="Phobius"/>
    </source>
</evidence>
<organism evidence="10 11">
    <name type="scientific">Thioploca ingrica</name>
    <dbReference type="NCBI Taxonomy" id="40754"/>
    <lineage>
        <taxon>Bacteria</taxon>
        <taxon>Pseudomonadati</taxon>
        <taxon>Pseudomonadota</taxon>
        <taxon>Gammaproteobacteria</taxon>
        <taxon>Thiotrichales</taxon>
        <taxon>Thiotrichaceae</taxon>
        <taxon>Thioploca</taxon>
    </lineage>
</organism>
<evidence type="ECO:0000256" key="3">
    <source>
        <dbReference type="ARBA" id="ARBA00022679"/>
    </source>
</evidence>
<dbReference type="Pfam" id="PF00535">
    <property type="entry name" value="Glycos_transf_2"/>
    <property type="match status" value="1"/>
</dbReference>
<keyword evidence="11" id="KW-1185">Reference proteome</keyword>
<dbReference type="KEGG" id="tig:THII_1384"/>
<dbReference type="OrthoDB" id="9811884at2"/>
<dbReference type="PANTHER" id="PTHR48090:SF3">
    <property type="entry name" value="UNDECAPRENYL-PHOSPHATE 4-DEOXY-4-FORMAMIDO-L-ARABINOSE TRANSFERASE"/>
    <property type="match status" value="1"/>
</dbReference>
<dbReference type="SUPFAM" id="SSF53448">
    <property type="entry name" value="Nucleotide-diphospho-sugar transferases"/>
    <property type="match status" value="1"/>
</dbReference>
<keyword evidence="5" id="KW-0448">Lipopolysaccharide biosynthesis</keyword>
<dbReference type="InterPro" id="IPR001173">
    <property type="entry name" value="Glyco_trans_2-like"/>
</dbReference>
<dbReference type="GO" id="GO:0009103">
    <property type="term" value="P:lipopolysaccharide biosynthetic process"/>
    <property type="evidence" value="ECO:0007669"/>
    <property type="project" value="UniProtKB-KW"/>
</dbReference>
<name>A0A090BUT8_9GAMM</name>
<dbReference type="InterPro" id="IPR050256">
    <property type="entry name" value="Glycosyltransferase_2"/>
</dbReference>
<feature type="transmembrane region" description="Helical" evidence="8">
    <location>
        <begin position="241"/>
        <end position="262"/>
    </location>
</feature>
<protein>
    <submittedName>
        <fullName evidence="10">Dolichol-phosphate mannosyltransferase</fullName>
    </submittedName>
</protein>
<dbReference type="STRING" id="40754.THII_1384"/>
<reference evidence="10 11" key="1">
    <citation type="journal article" date="2014" name="ISME J.">
        <title>Ecophysiology of Thioploca ingrica as revealed by the complete genome sequence supplemented with proteomic evidence.</title>
        <authorList>
            <person name="Kojima H."/>
            <person name="Ogura Y."/>
            <person name="Yamamoto N."/>
            <person name="Togashi T."/>
            <person name="Mori H."/>
            <person name="Watanabe T."/>
            <person name="Nemoto F."/>
            <person name="Kurokawa K."/>
            <person name="Hayashi T."/>
            <person name="Fukui M."/>
        </authorList>
    </citation>
    <scope>NUCLEOTIDE SEQUENCE [LARGE SCALE GENOMIC DNA]</scope>
</reference>
<keyword evidence="2 10" id="KW-0328">Glycosyltransferase</keyword>
<evidence type="ECO:0000256" key="7">
    <source>
        <dbReference type="ARBA" id="ARBA00023136"/>
    </source>
</evidence>
<keyword evidence="6 8" id="KW-1133">Transmembrane helix</keyword>
<feature type="transmembrane region" description="Helical" evidence="8">
    <location>
        <begin position="282"/>
        <end position="309"/>
    </location>
</feature>
<dbReference type="Gene3D" id="3.90.550.10">
    <property type="entry name" value="Spore Coat Polysaccharide Biosynthesis Protein SpsA, Chain A"/>
    <property type="match status" value="1"/>
</dbReference>